<evidence type="ECO:0000259" key="3">
    <source>
        <dbReference type="PROSITE" id="PS51733"/>
    </source>
</evidence>
<reference evidence="4 5" key="1">
    <citation type="journal article" date="2024" name="Commun. Biol.">
        <title>Comparative genomic analysis of thermophilic fungi reveals convergent evolutionary adaptations and gene losses.</title>
        <authorList>
            <person name="Steindorff A.S."/>
            <person name="Aguilar-Pontes M.V."/>
            <person name="Robinson A.J."/>
            <person name="Andreopoulos B."/>
            <person name="LaButti K."/>
            <person name="Kuo A."/>
            <person name="Mondo S."/>
            <person name="Riley R."/>
            <person name="Otillar R."/>
            <person name="Haridas S."/>
            <person name="Lipzen A."/>
            <person name="Grimwood J."/>
            <person name="Schmutz J."/>
            <person name="Clum A."/>
            <person name="Reid I.D."/>
            <person name="Moisan M.C."/>
            <person name="Butler G."/>
            <person name="Nguyen T.T.M."/>
            <person name="Dewar K."/>
            <person name="Conant G."/>
            <person name="Drula E."/>
            <person name="Henrissat B."/>
            <person name="Hansel C."/>
            <person name="Singer S."/>
            <person name="Hutchinson M.I."/>
            <person name="de Vries R.P."/>
            <person name="Natvig D.O."/>
            <person name="Powell A.J."/>
            <person name="Tsang A."/>
            <person name="Grigoriev I.V."/>
        </authorList>
    </citation>
    <scope>NUCLEOTIDE SEQUENCE [LARGE SCALE GENOMIC DNA]</scope>
    <source>
        <strain evidence="4 5">CBS 620.91</strain>
    </source>
</reference>
<dbReference type="SUPFAM" id="SSF52317">
    <property type="entry name" value="Class I glutamine amidotransferase-like"/>
    <property type="match status" value="2"/>
</dbReference>
<organism evidence="4 5">
    <name type="scientific">Humicola insolens</name>
    <name type="common">Soft-rot fungus</name>
    <dbReference type="NCBI Taxonomy" id="85995"/>
    <lineage>
        <taxon>Eukaryota</taxon>
        <taxon>Fungi</taxon>
        <taxon>Dikarya</taxon>
        <taxon>Ascomycota</taxon>
        <taxon>Pezizomycotina</taxon>
        <taxon>Sordariomycetes</taxon>
        <taxon>Sordariomycetidae</taxon>
        <taxon>Sordariales</taxon>
        <taxon>Chaetomiaceae</taxon>
        <taxon>Mycothermus</taxon>
    </lineage>
</organism>
<dbReference type="PANTHER" id="PTHR12835:SF5">
    <property type="entry name" value="BIOTIN--PROTEIN LIGASE"/>
    <property type="match status" value="1"/>
</dbReference>
<gene>
    <name evidence="4" type="ORF">VTJ49DRAFT_7556</name>
</gene>
<dbReference type="EMBL" id="JAZGSY010000091">
    <property type="protein sequence ID" value="KAL1841002.1"/>
    <property type="molecule type" value="Genomic_DNA"/>
</dbReference>
<protein>
    <recommendedName>
        <fullName evidence="3">BPL/LPL catalytic domain-containing protein</fullName>
    </recommendedName>
</protein>
<dbReference type="InterPro" id="IPR019197">
    <property type="entry name" value="Biotin-prot_ligase_N"/>
</dbReference>
<evidence type="ECO:0000313" key="5">
    <source>
        <dbReference type="Proteomes" id="UP001583172"/>
    </source>
</evidence>
<comment type="similarity">
    <text evidence="1">Belongs to the biotin--protein ligase family.</text>
</comment>
<dbReference type="CDD" id="cd03144">
    <property type="entry name" value="GATase1_ScBLP_like"/>
    <property type="match status" value="1"/>
</dbReference>
<dbReference type="InterPro" id="IPR004143">
    <property type="entry name" value="BPL_LPL_catalytic"/>
</dbReference>
<evidence type="ECO:0000256" key="2">
    <source>
        <dbReference type="ARBA" id="ARBA00022598"/>
    </source>
</evidence>
<dbReference type="Pfam" id="PF09825">
    <property type="entry name" value="BPL_N"/>
    <property type="match status" value="1"/>
</dbReference>
<keyword evidence="5" id="KW-1185">Reference proteome</keyword>
<sequence>MATQKLNVLVYTGSGSTLESVRHCLYSLRRVLGPNYAVNPITESALLKEPWSPTCALLVFPGGADLGYCRVLDGHGNRTIANYVRRGGAYLGFCAGGYYGCRRCEFELGDPNLEVAGPRELAFFQGTCRGAAFKGFQYQSERGAKAAEIHVAQDAFGGSPALPDSFRCYCNGGGVFLDAEKLAKDSSAVQVLAEYVGDLDVDSGDSRAAVVYCKVGEGAAILTGPHPEFDAVNLSPQTDVSGYDDLIEALRADEEARTAFLKACLTKLGLEVSQRVSPVPSLSKLHLSSLHHTEISELLFSFQDIITKENGEEYIKGGNDLFHLEKPDSRWSMAELSEALQAELQPKPKPSRGSPDPTTDYTHILKRIVSHQEAWPEPKETPYFNHAVYYSSLREFRAAEPGAETWGDVLMYGEVVTSTNTLLEKNPSLLSTLPTGFSLAATTQVAGRGRGANVWVAPPGSLIVSTVINHPAHLAASRPIVFIQYLAALATVEAVKTYDTGYGDFPIKIKWPNDVYVRDPTKRDEVSYVKVAGILANCAYSSGNYQVVLGIGINTNNGRPTTSLDAVLPLLERGGSLQPFRIERLLARMLTRLESLYTDFCRNGFHRDLEGKYYQHWLHTNQIVTLEAEGGVKARVVGITRDWGLLMAQEVVVDEDKEGGWGGNGRSEKWKATGKMWALQSDENSFDFWRGLVKRKI</sequence>
<dbReference type="CDD" id="cd16442">
    <property type="entry name" value="BPL"/>
    <property type="match status" value="1"/>
</dbReference>
<dbReference type="Gene3D" id="3.40.50.880">
    <property type="match status" value="1"/>
</dbReference>
<dbReference type="InterPro" id="IPR029062">
    <property type="entry name" value="Class_I_gatase-like"/>
</dbReference>
<dbReference type="PANTHER" id="PTHR12835">
    <property type="entry name" value="BIOTIN PROTEIN LIGASE"/>
    <property type="match status" value="1"/>
</dbReference>
<evidence type="ECO:0000313" key="4">
    <source>
        <dbReference type="EMBL" id="KAL1841002.1"/>
    </source>
</evidence>
<keyword evidence="2" id="KW-0436">Ligase</keyword>
<dbReference type="InterPro" id="IPR045864">
    <property type="entry name" value="aa-tRNA-synth_II/BPL/LPL"/>
</dbReference>
<name>A0ABR3VGQ9_HUMIN</name>
<evidence type="ECO:0000256" key="1">
    <source>
        <dbReference type="ARBA" id="ARBA00009934"/>
    </source>
</evidence>
<dbReference type="Pfam" id="PF03099">
    <property type="entry name" value="BPL_LplA_LipB"/>
    <property type="match status" value="1"/>
</dbReference>
<proteinExistence type="inferred from homology"/>
<feature type="domain" description="BPL/LPL catalytic" evidence="3">
    <location>
        <begin position="395"/>
        <end position="601"/>
    </location>
</feature>
<dbReference type="SUPFAM" id="SSF55681">
    <property type="entry name" value="Class II aaRS and biotin synthetases"/>
    <property type="match status" value="1"/>
</dbReference>
<dbReference type="PROSITE" id="PS51733">
    <property type="entry name" value="BPL_LPL_CATALYTIC"/>
    <property type="match status" value="1"/>
</dbReference>
<dbReference type="Proteomes" id="UP001583172">
    <property type="component" value="Unassembled WGS sequence"/>
</dbReference>
<dbReference type="Gene3D" id="3.30.930.10">
    <property type="entry name" value="Bira Bifunctional Protein, Domain 2"/>
    <property type="match status" value="1"/>
</dbReference>
<dbReference type="NCBIfam" id="TIGR00121">
    <property type="entry name" value="birA_ligase"/>
    <property type="match status" value="1"/>
</dbReference>
<accession>A0ABR3VGQ9</accession>
<comment type="caution">
    <text evidence="4">The sequence shown here is derived from an EMBL/GenBank/DDBJ whole genome shotgun (WGS) entry which is preliminary data.</text>
</comment>
<dbReference type="InterPro" id="IPR004408">
    <property type="entry name" value="Biotin_CoA_COase_ligase"/>
</dbReference>